<dbReference type="AlphaFoldDB" id="A0A2R6WGS0"/>
<reference evidence="5" key="1">
    <citation type="journal article" date="2017" name="Cell">
        <title>Insights into land plant evolution garnered from the Marchantia polymorpha genome.</title>
        <authorList>
            <person name="Bowman J.L."/>
            <person name="Kohchi T."/>
            <person name="Yamato K.T."/>
            <person name="Jenkins J."/>
            <person name="Shu S."/>
            <person name="Ishizaki K."/>
            <person name="Yamaoka S."/>
            <person name="Nishihama R."/>
            <person name="Nakamura Y."/>
            <person name="Berger F."/>
            <person name="Adam C."/>
            <person name="Aki S.S."/>
            <person name="Althoff F."/>
            <person name="Araki T."/>
            <person name="Arteaga-Vazquez M.A."/>
            <person name="Balasubrmanian S."/>
            <person name="Barry K."/>
            <person name="Bauer D."/>
            <person name="Boehm C.R."/>
            <person name="Briginshaw L."/>
            <person name="Caballero-Perez J."/>
            <person name="Catarino B."/>
            <person name="Chen F."/>
            <person name="Chiyoda S."/>
            <person name="Chovatia M."/>
            <person name="Davies K.M."/>
            <person name="Delmans M."/>
            <person name="Demura T."/>
            <person name="Dierschke T."/>
            <person name="Dolan L."/>
            <person name="Dorantes-Acosta A.E."/>
            <person name="Eklund D.M."/>
            <person name="Florent S.N."/>
            <person name="Flores-Sandoval E."/>
            <person name="Fujiyama A."/>
            <person name="Fukuzawa H."/>
            <person name="Galik B."/>
            <person name="Grimanelli D."/>
            <person name="Grimwood J."/>
            <person name="Grossniklaus U."/>
            <person name="Hamada T."/>
            <person name="Haseloff J."/>
            <person name="Hetherington A.J."/>
            <person name="Higo A."/>
            <person name="Hirakawa Y."/>
            <person name="Hundley H.N."/>
            <person name="Ikeda Y."/>
            <person name="Inoue K."/>
            <person name="Inoue S.I."/>
            <person name="Ishida S."/>
            <person name="Jia Q."/>
            <person name="Kakita M."/>
            <person name="Kanazawa T."/>
            <person name="Kawai Y."/>
            <person name="Kawashima T."/>
            <person name="Kennedy M."/>
            <person name="Kinose K."/>
            <person name="Kinoshita T."/>
            <person name="Kohara Y."/>
            <person name="Koide E."/>
            <person name="Komatsu K."/>
            <person name="Kopischke S."/>
            <person name="Kubo M."/>
            <person name="Kyozuka J."/>
            <person name="Lagercrantz U."/>
            <person name="Lin S.S."/>
            <person name="Lindquist E."/>
            <person name="Lipzen A.M."/>
            <person name="Lu C.W."/>
            <person name="De Luna E."/>
            <person name="Martienssen R.A."/>
            <person name="Minamino N."/>
            <person name="Mizutani M."/>
            <person name="Mizutani M."/>
            <person name="Mochizuki N."/>
            <person name="Monte I."/>
            <person name="Mosher R."/>
            <person name="Nagasaki H."/>
            <person name="Nakagami H."/>
            <person name="Naramoto S."/>
            <person name="Nishitani K."/>
            <person name="Ohtani M."/>
            <person name="Okamoto T."/>
            <person name="Okumura M."/>
            <person name="Phillips J."/>
            <person name="Pollak B."/>
            <person name="Reinders A."/>
            <person name="Rovekamp M."/>
            <person name="Sano R."/>
            <person name="Sawa S."/>
            <person name="Schmid M.W."/>
            <person name="Shirakawa M."/>
            <person name="Solano R."/>
            <person name="Spunde A."/>
            <person name="Suetsugu N."/>
            <person name="Sugano S."/>
            <person name="Sugiyama A."/>
            <person name="Sun R."/>
            <person name="Suzuki Y."/>
            <person name="Takenaka M."/>
            <person name="Takezawa D."/>
            <person name="Tomogane H."/>
            <person name="Tsuzuki M."/>
            <person name="Ueda T."/>
            <person name="Umeda M."/>
            <person name="Ward J.M."/>
            <person name="Watanabe Y."/>
            <person name="Yazaki K."/>
            <person name="Yokoyama R."/>
            <person name="Yoshitake Y."/>
            <person name="Yotsui I."/>
            <person name="Zachgo S."/>
            <person name="Schmutz J."/>
        </authorList>
    </citation>
    <scope>NUCLEOTIDE SEQUENCE [LARGE SCALE GENOMIC DNA]</scope>
    <source>
        <strain evidence="5">Tak-1</strain>
    </source>
</reference>
<organism evidence="4 5">
    <name type="scientific">Marchantia polymorpha</name>
    <name type="common">Common liverwort</name>
    <name type="synonym">Marchantia aquatica</name>
    <dbReference type="NCBI Taxonomy" id="3197"/>
    <lineage>
        <taxon>Eukaryota</taxon>
        <taxon>Viridiplantae</taxon>
        <taxon>Streptophyta</taxon>
        <taxon>Embryophyta</taxon>
        <taxon>Marchantiophyta</taxon>
        <taxon>Marchantiopsida</taxon>
        <taxon>Marchantiidae</taxon>
        <taxon>Marchantiales</taxon>
        <taxon>Marchantiaceae</taxon>
        <taxon>Marchantia</taxon>
    </lineage>
</organism>
<proteinExistence type="inferred from homology"/>
<dbReference type="CDD" id="cd01838">
    <property type="entry name" value="Isoamyl_acetate_hydrolase_like"/>
    <property type="match status" value="1"/>
</dbReference>
<dbReference type="EMBL" id="KZ772764">
    <property type="protein sequence ID" value="PTQ33033.1"/>
    <property type="molecule type" value="Genomic_DNA"/>
</dbReference>
<evidence type="ECO:0000259" key="3">
    <source>
        <dbReference type="Pfam" id="PF13472"/>
    </source>
</evidence>
<keyword evidence="2" id="KW-0378">Hydrolase</keyword>
<gene>
    <name evidence="4" type="ORF">MARPO_0092s0007</name>
</gene>
<dbReference type="InterPro" id="IPR013830">
    <property type="entry name" value="SGNH_hydro"/>
</dbReference>
<comment type="similarity">
    <text evidence="1">Belongs to the 'GDSL' lipolytic enzyme family.</text>
</comment>
<dbReference type="Gene3D" id="3.40.50.1110">
    <property type="entry name" value="SGNH hydrolase"/>
    <property type="match status" value="1"/>
</dbReference>
<dbReference type="SUPFAM" id="SSF52266">
    <property type="entry name" value="SGNH hydrolase"/>
    <property type="match status" value="1"/>
</dbReference>
<dbReference type="InterPro" id="IPR045136">
    <property type="entry name" value="Iah1-like"/>
</dbReference>
<evidence type="ECO:0000256" key="1">
    <source>
        <dbReference type="ARBA" id="ARBA00008668"/>
    </source>
</evidence>
<protein>
    <recommendedName>
        <fullName evidence="3">SGNH hydrolase-type esterase domain-containing protein</fullName>
    </recommendedName>
</protein>
<evidence type="ECO:0000313" key="5">
    <source>
        <dbReference type="Proteomes" id="UP000244005"/>
    </source>
</evidence>
<dbReference type="Gramene" id="Mp5g13010.1">
    <property type="protein sequence ID" value="Mp5g13010.1.cds"/>
    <property type="gene ID" value="Mp5g13010"/>
</dbReference>
<dbReference type="InterPro" id="IPR036514">
    <property type="entry name" value="SGNH_hydro_sf"/>
</dbReference>
<dbReference type="GO" id="GO:0016788">
    <property type="term" value="F:hydrolase activity, acting on ester bonds"/>
    <property type="evidence" value="ECO:0007669"/>
    <property type="project" value="InterPro"/>
</dbReference>
<dbReference type="PANTHER" id="PTHR14209:SF19">
    <property type="entry name" value="ISOAMYL ACETATE-HYDROLYZING ESTERASE 1 HOMOLOG"/>
    <property type="match status" value="1"/>
</dbReference>
<evidence type="ECO:0000313" key="4">
    <source>
        <dbReference type="EMBL" id="PTQ33033.1"/>
    </source>
</evidence>
<dbReference type="FunFam" id="3.40.50.1110:FF:000002">
    <property type="entry name" value="isoamyl acetate-hydrolyzing esterase 1 homolog"/>
    <property type="match status" value="1"/>
</dbReference>
<dbReference type="Proteomes" id="UP000244005">
    <property type="component" value="Unassembled WGS sequence"/>
</dbReference>
<feature type="domain" description="SGNH hydrolase-type esterase" evidence="3">
    <location>
        <begin position="9"/>
        <end position="199"/>
    </location>
</feature>
<sequence>MAMRPQIILLGDSITEQSFGPFGWGAALADQYKGKYDVVARGFTGYNTRWTLFLLGKIFPIRTPNPPSVVTVFLGANDAAIPGGANGWLHVPLPEYRDNLHQIIAHLKAQSDSTLIILITPPPVSEKGLLACSPHLLDDTSGQPTHVNQFTGMYAQECVSVAREADVQCLNLWSIFQETPRWEALLSDGIHLSVEGNQVVFEELVKLLDESDFVPSTLKIDTLKLDEVPYDSPEEMEDGYESPDSSFQTWSAPKVKELLVGHVLVARRWVPSSPGTYS</sequence>
<dbReference type="Pfam" id="PF13472">
    <property type="entry name" value="Lipase_GDSL_2"/>
    <property type="match status" value="1"/>
</dbReference>
<evidence type="ECO:0000256" key="2">
    <source>
        <dbReference type="ARBA" id="ARBA00022801"/>
    </source>
</evidence>
<keyword evidence="5" id="KW-1185">Reference proteome</keyword>
<dbReference type="OrthoDB" id="671439at2759"/>
<dbReference type="PANTHER" id="PTHR14209">
    <property type="entry name" value="ISOAMYL ACETATE-HYDROLYZING ESTERASE 1"/>
    <property type="match status" value="1"/>
</dbReference>
<name>A0A2R6WGS0_MARPO</name>
<accession>A0A2R6WGS0</accession>